<feature type="region of interest" description="Disordered" evidence="2">
    <location>
        <begin position="160"/>
        <end position="179"/>
    </location>
</feature>
<name>A0A7V5PQ77_CALAY</name>
<proteinExistence type="predicted"/>
<reference evidence="4" key="1">
    <citation type="journal article" date="2020" name="mSystems">
        <title>Genome- and Community-Level Interaction Insights into Carbon Utilization and Element Cycling Functions of Hydrothermarchaeota in Hydrothermal Sediment.</title>
        <authorList>
            <person name="Zhou Z."/>
            <person name="Liu Y."/>
            <person name="Xu W."/>
            <person name="Pan J."/>
            <person name="Luo Z.H."/>
            <person name="Li M."/>
        </authorList>
    </citation>
    <scope>NUCLEOTIDE SEQUENCE [LARGE SCALE GENOMIC DNA]</scope>
    <source>
        <strain evidence="4">HyVt-527</strain>
    </source>
</reference>
<dbReference type="Proteomes" id="UP000886124">
    <property type="component" value="Unassembled WGS sequence"/>
</dbReference>
<dbReference type="EMBL" id="DROD01000510">
    <property type="protein sequence ID" value="HHJ53106.1"/>
    <property type="molecule type" value="Genomic_DNA"/>
</dbReference>
<comment type="caution">
    <text evidence="4">The sequence shown here is derived from an EMBL/GenBank/DDBJ whole genome shotgun (WGS) entry which is preliminary data.</text>
</comment>
<evidence type="ECO:0000256" key="2">
    <source>
        <dbReference type="SAM" id="MobiDB-lite"/>
    </source>
</evidence>
<keyword evidence="3" id="KW-0812">Transmembrane</keyword>
<feature type="transmembrane region" description="Helical" evidence="3">
    <location>
        <begin position="12"/>
        <end position="31"/>
    </location>
</feature>
<keyword evidence="3" id="KW-1133">Transmembrane helix</keyword>
<protein>
    <submittedName>
        <fullName evidence="4">Uncharacterized protein</fullName>
    </submittedName>
</protein>
<sequence>METLLNWQTALDTAIIVIPLLIVLYLIVRFIVPKKPALGIGLALGTGLIGALLVRSRLKKAFDVEKKIAEHNEMMARFKQKQKQRYEAVLANKRVIEVLEKQRKKLAKDAAKHETELRLIEAELKDRKELNEKILSESEEFLASVEGRSAERKRLLDRYAAETGDVPQESDSGGPIEIDGYRLIKE</sequence>
<evidence type="ECO:0000256" key="1">
    <source>
        <dbReference type="SAM" id="Coils"/>
    </source>
</evidence>
<feature type="transmembrane region" description="Helical" evidence="3">
    <location>
        <begin position="37"/>
        <end position="54"/>
    </location>
</feature>
<evidence type="ECO:0000256" key="3">
    <source>
        <dbReference type="SAM" id="Phobius"/>
    </source>
</evidence>
<accession>A0A7V5PQ77</accession>
<keyword evidence="1" id="KW-0175">Coiled coil</keyword>
<keyword evidence="3" id="KW-0472">Membrane</keyword>
<organism evidence="4">
    <name type="scientific">Caldithrix abyssi</name>
    <dbReference type="NCBI Taxonomy" id="187145"/>
    <lineage>
        <taxon>Bacteria</taxon>
        <taxon>Pseudomonadati</taxon>
        <taxon>Calditrichota</taxon>
        <taxon>Calditrichia</taxon>
        <taxon>Calditrichales</taxon>
        <taxon>Calditrichaceae</taxon>
        <taxon>Caldithrix</taxon>
    </lineage>
</organism>
<dbReference type="AlphaFoldDB" id="A0A7V5PQ77"/>
<gene>
    <name evidence="4" type="ORF">ENJ89_07915</name>
</gene>
<feature type="coiled-coil region" evidence="1">
    <location>
        <begin position="96"/>
        <end position="140"/>
    </location>
</feature>
<evidence type="ECO:0000313" key="4">
    <source>
        <dbReference type="EMBL" id="HHJ53106.1"/>
    </source>
</evidence>